<accession>A0A0D2MSG9</accession>
<dbReference type="Proteomes" id="UP000054498">
    <property type="component" value="Unassembled WGS sequence"/>
</dbReference>
<dbReference type="RefSeq" id="XP_013902381.1">
    <property type="nucleotide sequence ID" value="XM_014046927.1"/>
</dbReference>
<evidence type="ECO:0000256" key="1">
    <source>
        <dbReference type="SAM" id="SignalP"/>
    </source>
</evidence>
<protein>
    <submittedName>
        <fullName evidence="2">Uncharacterized protein</fullName>
    </submittedName>
</protein>
<dbReference type="AlphaFoldDB" id="A0A0D2MSG9"/>
<dbReference type="OrthoDB" id="531284at2759"/>
<proteinExistence type="predicted"/>
<keyword evidence="3" id="KW-1185">Reference proteome</keyword>
<keyword evidence="1" id="KW-0732">Signal</keyword>
<name>A0A0D2MSG9_9CHLO</name>
<feature type="signal peptide" evidence="1">
    <location>
        <begin position="1"/>
        <end position="24"/>
    </location>
</feature>
<sequence>MERSAIKLLLIAALLSAVVCSVRSDDTPEQEAKDADSYVESVDAAATDAAQQKIFATEDFPAARPPMWQFRTMNDAKSVTCELNDNGVLFITVAHKTLKGVTPEMIKWFYEHLDAGKSTHPVNNKIEFPLTGCKMQPDNKWTCESGPSSTNPGVTKTTPAAVWQTYAQTNATMDIKEFSDKAMEYKIKGCNAKGQCATVIKSRHMWSASKVRGEVGLDLISKAQVGLNLGLARGINPRILTAWRNGEGVQPRCYRNALHTVEEFGTLEHWLPQAFAEWRTKNPTASVAAGAESSGFFG</sequence>
<gene>
    <name evidence="2" type="ORF">MNEG_4599</name>
</gene>
<evidence type="ECO:0000313" key="2">
    <source>
        <dbReference type="EMBL" id="KIZ03362.1"/>
    </source>
</evidence>
<organism evidence="2 3">
    <name type="scientific">Monoraphidium neglectum</name>
    <dbReference type="NCBI Taxonomy" id="145388"/>
    <lineage>
        <taxon>Eukaryota</taxon>
        <taxon>Viridiplantae</taxon>
        <taxon>Chlorophyta</taxon>
        <taxon>core chlorophytes</taxon>
        <taxon>Chlorophyceae</taxon>
        <taxon>CS clade</taxon>
        <taxon>Sphaeropleales</taxon>
        <taxon>Selenastraceae</taxon>
        <taxon>Monoraphidium</taxon>
    </lineage>
</organism>
<dbReference type="KEGG" id="mng:MNEG_4599"/>
<dbReference type="EMBL" id="KK100866">
    <property type="protein sequence ID" value="KIZ03362.1"/>
    <property type="molecule type" value="Genomic_DNA"/>
</dbReference>
<feature type="chain" id="PRO_5002247502" evidence="1">
    <location>
        <begin position="25"/>
        <end position="298"/>
    </location>
</feature>
<evidence type="ECO:0000313" key="3">
    <source>
        <dbReference type="Proteomes" id="UP000054498"/>
    </source>
</evidence>
<dbReference type="GeneID" id="25737476"/>
<reference evidence="2 3" key="1">
    <citation type="journal article" date="2013" name="BMC Genomics">
        <title>Reconstruction of the lipid metabolism for the microalga Monoraphidium neglectum from its genome sequence reveals characteristics suitable for biofuel production.</title>
        <authorList>
            <person name="Bogen C."/>
            <person name="Al-Dilaimi A."/>
            <person name="Albersmeier A."/>
            <person name="Wichmann J."/>
            <person name="Grundmann M."/>
            <person name="Rupp O."/>
            <person name="Lauersen K.J."/>
            <person name="Blifernez-Klassen O."/>
            <person name="Kalinowski J."/>
            <person name="Goesmann A."/>
            <person name="Mussgnug J.H."/>
            <person name="Kruse O."/>
        </authorList>
    </citation>
    <scope>NUCLEOTIDE SEQUENCE [LARGE SCALE GENOMIC DNA]</scope>
    <source>
        <strain evidence="2 3">SAG 48.87</strain>
    </source>
</reference>